<organism evidence="9">
    <name type="scientific">Burkholderia cenocepacia</name>
    <dbReference type="NCBI Taxonomy" id="95486"/>
    <lineage>
        <taxon>Bacteria</taxon>
        <taxon>Pseudomonadati</taxon>
        <taxon>Pseudomonadota</taxon>
        <taxon>Betaproteobacteria</taxon>
        <taxon>Burkholderiales</taxon>
        <taxon>Burkholderiaceae</taxon>
        <taxon>Burkholderia</taxon>
        <taxon>Burkholderia cepacia complex</taxon>
    </lineage>
</organism>
<dbReference type="GO" id="GO:0006508">
    <property type="term" value="P:proteolysis"/>
    <property type="evidence" value="ECO:0007669"/>
    <property type="project" value="UniProtKB-KW"/>
</dbReference>
<dbReference type="InterPro" id="IPR011765">
    <property type="entry name" value="Pept_M16_N"/>
</dbReference>
<comment type="cofactor">
    <cofactor evidence="1">
        <name>Zn(2+)</name>
        <dbReference type="ChEBI" id="CHEBI:29105"/>
    </cofactor>
</comment>
<dbReference type="Pfam" id="PF05193">
    <property type="entry name" value="Peptidase_M16_C"/>
    <property type="match status" value="1"/>
</dbReference>
<dbReference type="PANTHER" id="PTHR11851:SF149">
    <property type="entry name" value="GH01077P"/>
    <property type="match status" value="1"/>
</dbReference>
<keyword evidence="2" id="KW-0645">Protease</keyword>
<evidence type="ECO:0000256" key="4">
    <source>
        <dbReference type="ARBA" id="ARBA00022801"/>
    </source>
</evidence>
<proteinExistence type="predicted"/>
<dbReference type="Pfam" id="PF00675">
    <property type="entry name" value="Peptidase_M16"/>
    <property type="match status" value="1"/>
</dbReference>
<accession>A0A071MHE5</accession>
<evidence type="ECO:0000259" key="8">
    <source>
        <dbReference type="Pfam" id="PF05193"/>
    </source>
</evidence>
<evidence type="ECO:0008006" key="10">
    <source>
        <dbReference type="Google" id="ProtNLM"/>
    </source>
</evidence>
<comment type="caution">
    <text evidence="9">The sequence shown here is derived from an EMBL/GenBank/DDBJ whole genome shotgun (WGS) entry which is preliminary data.</text>
</comment>
<dbReference type="EMBL" id="JJOA01000006">
    <property type="protein sequence ID" value="KEA60115.1"/>
    <property type="molecule type" value="Genomic_DNA"/>
</dbReference>
<keyword evidence="4" id="KW-0378">Hydrolase</keyword>
<evidence type="ECO:0000259" key="7">
    <source>
        <dbReference type="Pfam" id="PF00675"/>
    </source>
</evidence>
<dbReference type="PANTHER" id="PTHR11851">
    <property type="entry name" value="METALLOPROTEASE"/>
    <property type="match status" value="1"/>
</dbReference>
<dbReference type="GO" id="GO:0008237">
    <property type="term" value="F:metallopeptidase activity"/>
    <property type="evidence" value="ECO:0007669"/>
    <property type="project" value="UniProtKB-KW"/>
</dbReference>
<dbReference type="InterPro" id="IPR007863">
    <property type="entry name" value="Peptidase_M16_C"/>
</dbReference>
<reference evidence="9" key="1">
    <citation type="submission" date="2014-04" db="EMBL/GenBank/DDBJ databases">
        <title>In planta biocontrol of soil-borne Fusarium wilt of banana through a plant endophytic bacterium, Burkholderia cenocepacia 869T2.</title>
        <authorList>
            <person name="Ho Y.-N."/>
            <person name="Chiang H.-M."/>
            <person name="Chao C.-P."/>
            <person name="Su C.-C."/>
            <person name="Hsu H.-F."/>
            <person name="Guo C.-T."/>
            <person name="Hsieh J.-L."/>
            <person name="Huang C.-C."/>
        </authorList>
    </citation>
    <scope>NUCLEOTIDE SEQUENCE [LARGE SCALE GENOMIC DNA]</scope>
    <source>
        <strain evidence="9">869T2</strain>
    </source>
</reference>
<name>A0A071MHE5_9BURK</name>
<dbReference type="GO" id="GO:0046872">
    <property type="term" value="F:metal ion binding"/>
    <property type="evidence" value="ECO:0007669"/>
    <property type="project" value="UniProtKB-KW"/>
</dbReference>
<evidence type="ECO:0000256" key="6">
    <source>
        <dbReference type="ARBA" id="ARBA00023049"/>
    </source>
</evidence>
<keyword evidence="6" id="KW-0482">Metalloprotease</keyword>
<sequence length="448" mass="48345">MMQARFNHLRTWFVWFAVLWLPVAAQAGIADRIVRTQAGSIALLTYSMSPREMVSIAGVMPLGDADTASKAANPAVPLLTGMLLQEGSTRRDKVAISALLESLGAQLSFRTDGGYVGIYGQSLTKDLPTLIDLMAEQLRRPAFKPEELAKAKTRLEAAVRNAAENPSVRASEALNRSIYPAAHLNAPVPRERMLEAIAAATLDDIKAFHQAYYGPAHMTLVVVGGADPRRLQSLVTEAFAGWSGGQALVRQGPPRKASQPDMQRIAMGDKESISVMLGQAIDLRANDADYLPLSAAVNILGNGFTGRLMAGVRDQEGLTYGIRAGLSGLSLMDGGFVITSSFAPPLLDKGVASTRRILDTWWKQGVTQAELDARKDGMIGRHQVAMETTGQMAAMIAQTVLQDRPLSDLDTYPERVRALTVEQVNTAIRAYLDPGKMTLVEAGTFAEK</sequence>
<protein>
    <recommendedName>
        <fullName evidence="10">Zinc protease</fullName>
    </recommendedName>
</protein>
<keyword evidence="5" id="KW-0862">Zinc</keyword>
<feature type="domain" description="Peptidase M16 N-terminal" evidence="7">
    <location>
        <begin position="82"/>
        <end position="187"/>
    </location>
</feature>
<dbReference type="SUPFAM" id="SSF63411">
    <property type="entry name" value="LuxS/MPP-like metallohydrolase"/>
    <property type="match status" value="2"/>
</dbReference>
<evidence type="ECO:0000256" key="3">
    <source>
        <dbReference type="ARBA" id="ARBA00022723"/>
    </source>
</evidence>
<evidence type="ECO:0000256" key="1">
    <source>
        <dbReference type="ARBA" id="ARBA00001947"/>
    </source>
</evidence>
<evidence type="ECO:0000256" key="5">
    <source>
        <dbReference type="ARBA" id="ARBA00022833"/>
    </source>
</evidence>
<dbReference type="OrthoDB" id="9811314at2"/>
<dbReference type="InterPro" id="IPR050361">
    <property type="entry name" value="MPP/UQCRC_Complex"/>
</dbReference>
<gene>
    <name evidence="9" type="ORF">DT99_06690</name>
</gene>
<dbReference type="Gene3D" id="3.30.830.10">
    <property type="entry name" value="Metalloenzyme, LuxS/M16 peptidase-like"/>
    <property type="match status" value="2"/>
</dbReference>
<feature type="domain" description="Peptidase M16 C-terminal" evidence="8">
    <location>
        <begin position="200"/>
        <end position="376"/>
    </location>
</feature>
<dbReference type="InterPro" id="IPR011249">
    <property type="entry name" value="Metalloenz_LuxS/M16"/>
</dbReference>
<keyword evidence="3" id="KW-0479">Metal-binding</keyword>
<dbReference type="AlphaFoldDB" id="A0A071MHE5"/>
<evidence type="ECO:0000313" key="9">
    <source>
        <dbReference type="EMBL" id="KEA60115.1"/>
    </source>
</evidence>
<evidence type="ECO:0000256" key="2">
    <source>
        <dbReference type="ARBA" id="ARBA00022670"/>
    </source>
</evidence>